<dbReference type="PROSITE" id="PS01124">
    <property type="entry name" value="HTH_ARAC_FAMILY_2"/>
    <property type="match status" value="1"/>
</dbReference>
<proteinExistence type="predicted"/>
<sequence>MNYRQQIQSAIDYIEEHLHEELTTAQVASVAAISQWHFQRIFKALTKETLKTYIRCRRMSHTLDRLLGSDARIIDIAMDAGYETQESFTRAFKQMFGMTPNRYRKMGENALFLKKLKLEGDYMDHINQNLTLEPKIVRMEAKRYLGMRTSFYGPESEKNNIGDKLPVLWQNALERMEEIEHLVPGMGYGIVRQTRERTDLLEYFAAFEVTHLENPLEGFELVELPATTYALFTHRGYPRSLNHTVNYIYANWLLRSGRRHSYAADLEFYGSEYRPDSDKSVIHYAIPLVEEETDTSEATS</sequence>
<dbReference type="SUPFAM" id="SSF46689">
    <property type="entry name" value="Homeodomain-like"/>
    <property type="match status" value="2"/>
</dbReference>
<gene>
    <name evidence="5" type="ORF">J3U87_25700</name>
</gene>
<dbReference type="SMART" id="SM00871">
    <property type="entry name" value="AraC_E_bind"/>
    <property type="match status" value="1"/>
</dbReference>
<keyword evidence="2" id="KW-0238">DNA-binding</keyword>
<keyword evidence="3" id="KW-0804">Transcription</keyword>
<dbReference type="GO" id="GO:0003700">
    <property type="term" value="F:DNA-binding transcription factor activity"/>
    <property type="evidence" value="ECO:0007669"/>
    <property type="project" value="InterPro"/>
</dbReference>
<dbReference type="InterPro" id="IPR018060">
    <property type="entry name" value="HTH_AraC"/>
</dbReference>
<dbReference type="EMBL" id="CP071793">
    <property type="protein sequence ID" value="QTD48994.1"/>
    <property type="molecule type" value="Genomic_DNA"/>
</dbReference>
<dbReference type="InterPro" id="IPR010499">
    <property type="entry name" value="AraC_E-bd"/>
</dbReference>
<dbReference type="InterPro" id="IPR020449">
    <property type="entry name" value="Tscrpt_reg_AraC-type_HTH"/>
</dbReference>
<dbReference type="AlphaFoldDB" id="A0A8A4TII3"/>
<dbReference type="InterPro" id="IPR050959">
    <property type="entry name" value="MarA-like"/>
</dbReference>
<keyword evidence="6" id="KW-1185">Reference proteome</keyword>
<evidence type="ECO:0000256" key="3">
    <source>
        <dbReference type="ARBA" id="ARBA00023163"/>
    </source>
</evidence>
<dbReference type="InterPro" id="IPR029442">
    <property type="entry name" value="GyrI-like"/>
</dbReference>
<dbReference type="Gene3D" id="3.20.80.10">
    <property type="entry name" value="Regulatory factor, effector binding domain"/>
    <property type="match status" value="1"/>
</dbReference>
<evidence type="ECO:0000256" key="2">
    <source>
        <dbReference type="ARBA" id="ARBA00023125"/>
    </source>
</evidence>
<dbReference type="PANTHER" id="PTHR47504">
    <property type="entry name" value="RIGHT ORIGIN-BINDING PROTEIN"/>
    <property type="match status" value="1"/>
</dbReference>
<dbReference type="InterPro" id="IPR018062">
    <property type="entry name" value="HTH_AraC-typ_CS"/>
</dbReference>
<evidence type="ECO:0000256" key="1">
    <source>
        <dbReference type="ARBA" id="ARBA00023015"/>
    </source>
</evidence>
<protein>
    <submittedName>
        <fullName evidence="5">AraC family transcriptional regulator</fullName>
    </submittedName>
</protein>
<dbReference type="Proteomes" id="UP000663929">
    <property type="component" value="Chromosome"/>
</dbReference>
<reference evidence="5" key="1">
    <citation type="submission" date="2021-03" db="EMBL/GenBank/DDBJ databases">
        <title>Acanthopleuribacteraceae sp. M133.</title>
        <authorList>
            <person name="Wang G."/>
        </authorList>
    </citation>
    <scope>NUCLEOTIDE SEQUENCE</scope>
    <source>
        <strain evidence="5">M133</strain>
    </source>
</reference>
<dbReference type="Pfam" id="PF12833">
    <property type="entry name" value="HTH_18"/>
    <property type="match status" value="1"/>
</dbReference>
<feature type="domain" description="HTH araC/xylS-type" evidence="4">
    <location>
        <begin position="8"/>
        <end position="106"/>
    </location>
</feature>
<dbReference type="GO" id="GO:0043565">
    <property type="term" value="F:sequence-specific DNA binding"/>
    <property type="evidence" value="ECO:0007669"/>
    <property type="project" value="InterPro"/>
</dbReference>
<keyword evidence="1" id="KW-0805">Transcription regulation</keyword>
<accession>A0A8A4TII3</accession>
<dbReference type="InterPro" id="IPR011256">
    <property type="entry name" value="Reg_factor_effector_dom_sf"/>
</dbReference>
<evidence type="ECO:0000313" key="6">
    <source>
        <dbReference type="Proteomes" id="UP000663929"/>
    </source>
</evidence>
<dbReference type="PANTHER" id="PTHR47504:SF5">
    <property type="entry name" value="RIGHT ORIGIN-BINDING PROTEIN"/>
    <property type="match status" value="1"/>
</dbReference>
<organism evidence="5 6">
    <name type="scientific">Sulfidibacter corallicola</name>
    <dbReference type="NCBI Taxonomy" id="2818388"/>
    <lineage>
        <taxon>Bacteria</taxon>
        <taxon>Pseudomonadati</taxon>
        <taxon>Acidobacteriota</taxon>
        <taxon>Holophagae</taxon>
        <taxon>Acanthopleuribacterales</taxon>
        <taxon>Acanthopleuribacteraceae</taxon>
        <taxon>Sulfidibacter</taxon>
    </lineage>
</organism>
<evidence type="ECO:0000259" key="4">
    <source>
        <dbReference type="PROSITE" id="PS01124"/>
    </source>
</evidence>
<dbReference type="Pfam" id="PF06445">
    <property type="entry name" value="GyrI-like"/>
    <property type="match status" value="1"/>
</dbReference>
<dbReference type="Gene3D" id="1.10.10.60">
    <property type="entry name" value="Homeodomain-like"/>
    <property type="match status" value="2"/>
</dbReference>
<dbReference type="PRINTS" id="PR00032">
    <property type="entry name" value="HTHARAC"/>
</dbReference>
<evidence type="ECO:0000313" key="5">
    <source>
        <dbReference type="EMBL" id="QTD48994.1"/>
    </source>
</evidence>
<dbReference type="RefSeq" id="WP_237378643.1">
    <property type="nucleotide sequence ID" value="NZ_CP071793.1"/>
</dbReference>
<dbReference type="SMART" id="SM00342">
    <property type="entry name" value="HTH_ARAC"/>
    <property type="match status" value="1"/>
</dbReference>
<dbReference type="InterPro" id="IPR009057">
    <property type="entry name" value="Homeodomain-like_sf"/>
</dbReference>
<dbReference type="KEGG" id="scor:J3U87_25700"/>
<dbReference type="PROSITE" id="PS00041">
    <property type="entry name" value="HTH_ARAC_FAMILY_1"/>
    <property type="match status" value="1"/>
</dbReference>
<dbReference type="SUPFAM" id="SSF55136">
    <property type="entry name" value="Probable bacterial effector-binding domain"/>
    <property type="match status" value="1"/>
</dbReference>
<name>A0A8A4TII3_SULCO</name>